<comment type="caution">
    <text evidence="11">Lacks conserved residue(s) required for the propagation of feature annotation.</text>
</comment>
<keyword evidence="7" id="KW-0972">Capsule biogenesis/degradation</keyword>
<keyword evidence="8 11" id="KW-1133">Transmembrane helix</keyword>
<dbReference type="PRINTS" id="PR00164">
    <property type="entry name" value="ABC2TRNSPORT"/>
</dbReference>
<evidence type="ECO:0000259" key="12">
    <source>
        <dbReference type="PROSITE" id="PS51012"/>
    </source>
</evidence>
<evidence type="ECO:0000256" key="7">
    <source>
        <dbReference type="ARBA" id="ARBA00022903"/>
    </source>
</evidence>
<dbReference type="AlphaFoldDB" id="A0A071MGB9"/>
<dbReference type="InterPro" id="IPR013525">
    <property type="entry name" value="ABC2_TM"/>
</dbReference>
<gene>
    <name evidence="13" type="ORF">DT99_08970</name>
</gene>
<sequence>MTADYRPPTFWEQSRIQIRVIWALVMREMITRFGREGLGVLWMMAEPAMFVVGVMIIFSHTESKAKYSVAEYLAVSYPTLLFWRNTASRVIKAIEYNRSLLHHKPIRPIDILYSRIILEFAGATASFLLLYTVLVVIGICQLPADPLSMILGYFLVVWFSFNFVMTMAALSELSEAVERVSHVILYLMIPFSGVFIPTYVLPPRLAELLTYFPLVDAVEYFHYGYYGDRMPTLYYLGYTVTVLLFFTLFALSIAHIAIRRVQLN</sequence>
<keyword evidence="6 11" id="KW-0812">Transmembrane</keyword>
<feature type="transmembrane region" description="Helical" evidence="11">
    <location>
        <begin position="235"/>
        <end position="258"/>
    </location>
</feature>
<dbReference type="OrthoDB" id="9814458at2"/>
<comment type="similarity">
    <text evidence="2 11">Belongs to the ABC-2 integral membrane protein family.</text>
</comment>
<accession>A0A071MGB9</accession>
<evidence type="ECO:0000256" key="6">
    <source>
        <dbReference type="ARBA" id="ARBA00022692"/>
    </source>
</evidence>
<evidence type="ECO:0000256" key="4">
    <source>
        <dbReference type="ARBA" id="ARBA00022475"/>
    </source>
</evidence>
<keyword evidence="10 11" id="KW-0472">Membrane</keyword>
<organism evidence="13">
    <name type="scientific">Burkholderia cenocepacia</name>
    <dbReference type="NCBI Taxonomy" id="95486"/>
    <lineage>
        <taxon>Bacteria</taxon>
        <taxon>Pseudomonadati</taxon>
        <taxon>Pseudomonadota</taxon>
        <taxon>Betaproteobacteria</taxon>
        <taxon>Burkholderiales</taxon>
        <taxon>Burkholderiaceae</taxon>
        <taxon>Burkholderia</taxon>
        <taxon>Burkholderia cepacia complex</taxon>
    </lineage>
</organism>
<dbReference type="PANTHER" id="PTHR30413">
    <property type="entry name" value="INNER MEMBRANE TRANSPORT PERMEASE"/>
    <property type="match status" value="1"/>
</dbReference>
<evidence type="ECO:0000313" key="13">
    <source>
        <dbReference type="EMBL" id="KEA59733.1"/>
    </source>
</evidence>
<evidence type="ECO:0000256" key="3">
    <source>
        <dbReference type="ARBA" id="ARBA00022448"/>
    </source>
</evidence>
<dbReference type="GO" id="GO:0043190">
    <property type="term" value="C:ATP-binding cassette (ABC) transporter complex"/>
    <property type="evidence" value="ECO:0007669"/>
    <property type="project" value="InterPro"/>
</dbReference>
<dbReference type="InterPro" id="IPR000412">
    <property type="entry name" value="ABC_2_transport"/>
</dbReference>
<evidence type="ECO:0000256" key="1">
    <source>
        <dbReference type="ARBA" id="ARBA00004651"/>
    </source>
</evidence>
<feature type="transmembrane region" description="Helical" evidence="11">
    <location>
        <begin position="39"/>
        <end position="58"/>
    </location>
</feature>
<evidence type="ECO:0000256" key="9">
    <source>
        <dbReference type="ARBA" id="ARBA00023047"/>
    </source>
</evidence>
<dbReference type="PANTHER" id="PTHR30413:SF10">
    <property type="entry name" value="CAPSULE POLYSACCHARIDE EXPORT INNER-MEMBRANE PROTEIN CTRC"/>
    <property type="match status" value="1"/>
</dbReference>
<reference evidence="13" key="1">
    <citation type="submission" date="2014-04" db="EMBL/GenBank/DDBJ databases">
        <title>In planta biocontrol of soil-borne Fusarium wilt of banana through a plant endophytic bacterium, Burkholderia cenocepacia 869T2.</title>
        <authorList>
            <person name="Ho Y.-N."/>
            <person name="Chiang H.-M."/>
            <person name="Chao C.-P."/>
            <person name="Su C.-C."/>
            <person name="Hsu H.-F."/>
            <person name="Guo C.-T."/>
            <person name="Hsieh J.-L."/>
            <person name="Huang C.-C."/>
        </authorList>
    </citation>
    <scope>NUCLEOTIDE SEQUENCE [LARGE SCALE GENOMIC DNA]</scope>
    <source>
        <strain evidence="13">869T2</strain>
    </source>
</reference>
<comment type="subcellular location">
    <subcellularLocation>
        <location evidence="11">Cell inner membrane</location>
        <topology evidence="11">Multi-pass membrane protein</topology>
    </subcellularLocation>
    <subcellularLocation>
        <location evidence="1">Cell membrane</location>
        <topology evidence="1">Multi-pass membrane protein</topology>
    </subcellularLocation>
</comment>
<keyword evidence="5" id="KW-0762">Sugar transport</keyword>
<name>A0A071MGB9_9BURK</name>
<feature type="transmembrane region" description="Helical" evidence="11">
    <location>
        <begin position="183"/>
        <end position="201"/>
    </location>
</feature>
<feature type="transmembrane region" description="Helical" evidence="11">
    <location>
        <begin position="150"/>
        <end position="171"/>
    </location>
</feature>
<keyword evidence="9" id="KW-0625">Polysaccharide transport</keyword>
<dbReference type="EMBL" id="JJOA01000008">
    <property type="protein sequence ID" value="KEA59733.1"/>
    <property type="molecule type" value="Genomic_DNA"/>
</dbReference>
<dbReference type="GO" id="GO:0015920">
    <property type="term" value="P:lipopolysaccharide transport"/>
    <property type="evidence" value="ECO:0007669"/>
    <property type="project" value="TreeGrafter"/>
</dbReference>
<protein>
    <recommendedName>
        <fullName evidence="11">Transport permease protein</fullName>
    </recommendedName>
</protein>
<dbReference type="Pfam" id="PF01061">
    <property type="entry name" value="ABC2_membrane"/>
    <property type="match status" value="1"/>
</dbReference>
<evidence type="ECO:0000256" key="2">
    <source>
        <dbReference type="ARBA" id="ARBA00007783"/>
    </source>
</evidence>
<dbReference type="InterPro" id="IPR047817">
    <property type="entry name" value="ABC2_TM_bact-type"/>
</dbReference>
<evidence type="ECO:0000256" key="11">
    <source>
        <dbReference type="RuleBase" id="RU361157"/>
    </source>
</evidence>
<feature type="transmembrane region" description="Helical" evidence="11">
    <location>
        <begin position="116"/>
        <end position="144"/>
    </location>
</feature>
<keyword evidence="3 11" id="KW-0813">Transport</keyword>
<evidence type="ECO:0000256" key="8">
    <source>
        <dbReference type="ARBA" id="ARBA00022989"/>
    </source>
</evidence>
<evidence type="ECO:0000256" key="10">
    <source>
        <dbReference type="ARBA" id="ARBA00023136"/>
    </source>
</evidence>
<keyword evidence="4 11" id="KW-1003">Cell membrane</keyword>
<dbReference type="GO" id="GO:0015774">
    <property type="term" value="P:polysaccharide transport"/>
    <property type="evidence" value="ECO:0007669"/>
    <property type="project" value="UniProtKB-KW"/>
</dbReference>
<feature type="domain" description="ABC transmembrane type-2" evidence="12">
    <location>
        <begin position="38"/>
        <end position="261"/>
    </location>
</feature>
<dbReference type="PROSITE" id="PS51012">
    <property type="entry name" value="ABC_TM2"/>
    <property type="match status" value="1"/>
</dbReference>
<proteinExistence type="inferred from homology"/>
<evidence type="ECO:0000256" key="5">
    <source>
        <dbReference type="ARBA" id="ARBA00022597"/>
    </source>
</evidence>
<comment type="caution">
    <text evidence="13">The sequence shown here is derived from an EMBL/GenBank/DDBJ whole genome shotgun (WGS) entry which is preliminary data.</text>
</comment>
<dbReference type="GO" id="GO:0140359">
    <property type="term" value="F:ABC-type transporter activity"/>
    <property type="evidence" value="ECO:0007669"/>
    <property type="project" value="InterPro"/>
</dbReference>